<dbReference type="AlphaFoldDB" id="A0AAU3I9H8"/>
<evidence type="ECO:0000313" key="1">
    <source>
        <dbReference type="EMBL" id="WTZ13232.1"/>
    </source>
</evidence>
<protein>
    <submittedName>
        <fullName evidence="1">Uncharacterized protein</fullName>
    </submittedName>
</protein>
<gene>
    <name evidence="1" type="ORF">OG699_37875</name>
</gene>
<proteinExistence type="predicted"/>
<name>A0AAU3I9H8_9ACTN</name>
<dbReference type="EMBL" id="CP109546">
    <property type="protein sequence ID" value="WTZ13232.1"/>
    <property type="molecule type" value="Genomic_DNA"/>
</dbReference>
<organism evidence="1">
    <name type="scientific">Streptomyces sp. NBC_01393</name>
    <dbReference type="NCBI Taxonomy" id="2903851"/>
    <lineage>
        <taxon>Bacteria</taxon>
        <taxon>Bacillati</taxon>
        <taxon>Actinomycetota</taxon>
        <taxon>Actinomycetes</taxon>
        <taxon>Kitasatosporales</taxon>
        <taxon>Streptomycetaceae</taxon>
        <taxon>Streptomyces</taxon>
    </lineage>
</organism>
<reference evidence="1" key="1">
    <citation type="submission" date="2022-10" db="EMBL/GenBank/DDBJ databases">
        <title>The complete genomes of actinobacterial strains from the NBC collection.</title>
        <authorList>
            <person name="Joergensen T.S."/>
            <person name="Alvarez Arevalo M."/>
            <person name="Sterndorff E.B."/>
            <person name="Faurdal D."/>
            <person name="Vuksanovic O."/>
            <person name="Mourched A.-S."/>
            <person name="Charusanti P."/>
            <person name="Shaw S."/>
            <person name="Blin K."/>
            <person name="Weber T."/>
        </authorList>
    </citation>
    <scope>NUCLEOTIDE SEQUENCE</scope>
    <source>
        <strain evidence="1">NBC_01393</strain>
    </source>
</reference>
<accession>A0AAU3I9H8</accession>
<sequence>MANPSIGPQFEQTALPVPLDTRTSQQAKKQTALRAQYHLTRDTPLHLQTHYPPGKLNISHPAPHPGGMHSKVTALGVPREHEALIHDEERDAYPQAEGQMVMGPPHNLQQFGHLDGHGNVVDPKINDRWFVKHGPQMSESNEAFWNKHAKVQSMSTSTVLHTGQNAYDTGSHAYITGPLAPDHPHVKVVIQGGTSYVADSHHRLAEARGRGDSHVGAHVLNMDQFTPEQMPKMKKKTSPDDVIAHMVEHHGYSPNMSPRYAHHNHDLEHREGLHEHEHG</sequence>